<dbReference type="EMBL" id="RDQH01000328">
    <property type="protein sequence ID" value="RXI06175.1"/>
    <property type="molecule type" value="Genomic_DNA"/>
</dbReference>
<keyword evidence="2" id="KW-1185">Reference proteome</keyword>
<protein>
    <recommendedName>
        <fullName evidence="3">CDC48 N-terminal subdomain domain-containing protein</fullName>
    </recommendedName>
</protein>
<dbReference type="SUPFAM" id="SSF50692">
    <property type="entry name" value="ADC-like"/>
    <property type="match status" value="1"/>
</dbReference>
<dbReference type="FunFam" id="2.40.40.20:FF:000003">
    <property type="entry name" value="Transitional endoplasmic reticulum ATPase"/>
    <property type="match status" value="1"/>
</dbReference>
<dbReference type="STRING" id="3750.A0A498KK76"/>
<dbReference type="AlphaFoldDB" id="A0A498KK76"/>
<reference evidence="1 2" key="1">
    <citation type="submission" date="2018-10" db="EMBL/GenBank/DDBJ databases">
        <title>A high-quality apple genome assembly.</title>
        <authorList>
            <person name="Hu J."/>
        </authorList>
    </citation>
    <scope>NUCLEOTIDE SEQUENCE [LARGE SCALE GENOMIC DNA]</scope>
    <source>
        <strain evidence="2">cv. HFTH1</strain>
        <tissue evidence="1">Young leaf</tissue>
    </source>
</reference>
<accession>A0A498KK76</accession>
<dbReference type="Proteomes" id="UP000290289">
    <property type="component" value="Chromosome 2"/>
</dbReference>
<dbReference type="InterPro" id="IPR009010">
    <property type="entry name" value="Asp_de-COase-like_dom_sf"/>
</dbReference>
<dbReference type="Gene3D" id="2.40.40.20">
    <property type="match status" value="1"/>
</dbReference>
<evidence type="ECO:0000313" key="2">
    <source>
        <dbReference type="Proteomes" id="UP000290289"/>
    </source>
</evidence>
<organism evidence="1 2">
    <name type="scientific">Malus domestica</name>
    <name type="common">Apple</name>
    <name type="synonym">Pyrus malus</name>
    <dbReference type="NCBI Taxonomy" id="3750"/>
    <lineage>
        <taxon>Eukaryota</taxon>
        <taxon>Viridiplantae</taxon>
        <taxon>Streptophyta</taxon>
        <taxon>Embryophyta</taxon>
        <taxon>Tracheophyta</taxon>
        <taxon>Spermatophyta</taxon>
        <taxon>Magnoliopsida</taxon>
        <taxon>eudicotyledons</taxon>
        <taxon>Gunneridae</taxon>
        <taxon>Pentapetalae</taxon>
        <taxon>rosids</taxon>
        <taxon>fabids</taxon>
        <taxon>Rosales</taxon>
        <taxon>Rosaceae</taxon>
        <taxon>Amygdaloideae</taxon>
        <taxon>Maleae</taxon>
        <taxon>Malus</taxon>
    </lineage>
</organism>
<evidence type="ECO:0000313" key="1">
    <source>
        <dbReference type="EMBL" id="RXI06175.1"/>
    </source>
</evidence>
<gene>
    <name evidence="1" type="ORF">DVH24_018217</name>
</gene>
<name>A0A498KK76_MALDO</name>
<comment type="caution">
    <text evidence="1">The sequence shown here is derived from an EMBL/GenBank/DDBJ whole genome shotgun (WGS) entry which is preliminary data.</text>
</comment>
<sequence>MDFLSYCLIIPCLFCTWYFSVQALRSNRKGLLFPPGLKSSPFVPLVSVPPSTMMDKTRSLDFKGMKRDFSTATLERKKAASRLVVDDAINDDNSVVALHPDTMEKLQLFRGDTILIKGIHCYRVTESATVPGHTTRGYPQRRIAEKAGSISFQNWKRPGCEEKMGGDGQATSNLKIYIGQERPSWDDMDNGTFGAQASQESGCRHRYWHLRMNMGVSITPSMRKAGGPTASPVAKAP</sequence>
<evidence type="ECO:0008006" key="3">
    <source>
        <dbReference type="Google" id="ProtNLM"/>
    </source>
</evidence>
<proteinExistence type="predicted"/>